<organism evidence="2 3">
    <name type="scientific">Thalassovita mediterranea</name>
    <dbReference type="NCBI Taxonomy" id="340021"/>
    <lineage>
        <taxon>Bacteria</taxon>
        <taxon>Pseudomonadati</taxon>
        <taxon>Pseudomonadota</taxon>
        <taxon>Alphaproteobacteria</taxon>
        <taxon>Rhodobacterales</taxon>
        <taxon>Roseobacteraceae</taxon>
        <taxon>Thalassovita</taxon>
    </lineage>
</organism>
<dbReference type="AlphaFoldDB" id="A0A0P1GRA8"/>
<evidence type="ECO:0000313" key="3">
    <source>
        <dbReference type="Proteomes" id="UP000051681"/>
    </source>
</evidence>
<proteinExistence type="predicted"/>
<dbReference type="RefSeq" id="WP_058319298.1">
    <property type="nucleotide sequence ID" value="NZ_CYSF01000012.1"/>
</dbReference>
<dbReference type="Proteomes" id="UP000051681">
    <property type="component" value="Unassembled WGS sequence"/>
</dbReference>
<name>A0A0P1GRA8_9RHOB</name>
<reference evidence="2 3" key="1">
    <citation type="submission" date="2015-09" db="EMBL/GenBank/DDBJ databases">
        <authorList>
            <consortium name="Swine Surveillance"/>
        </authorList>
    </citation>
    <scope>NUCLEOTIDE SEQUENCE [LARGE SCALE GENOMIC DNA]</scope>
    <source>
        <strain evidence="2 3">CECT 8383</strain>
    </source>
</reference>
<protein>
    <recommendedName>
        <fullName evidence="1">DUF58 domain-containing protein</fullName>
    </recommendedName>
</protein>
<dbReference type="Pfam" id="PF01882">
    <property type="entry name" value="DUF58"/>
    <property type="match status" value="1"/>
</dbReference>
<feature type="domain" description="DUF58" evidence="1">
    <location>
        <begin position="52"/>
        <end position="261"/>
    </location>
</feature>
<dbReference type="OrthoDB" id="9794556at2"/>
<evidence type="ECO:0000259" key="1">
    <source>
        <dbReference type="Pfam" id="PF01882"/>
    </source>
</evidence>
<sequence length="304" mass="33232">MSDVATATLRAAAEREAAALPPLLLRAEHLANTVLLGTHGRRRAGLGDEFWQYRPYQQGDSRRMIDWRRSARGDQQFVRQREWQIAQTATLWVDVAASMRFSSQGALPQKGDRAQLLALALAALLLRGGEPVGLAGVHLPPRRGRAQLLRLAQHFAGGSAVPATADAGLTDYGLPEARAMLPRANAVFVADFLGDTAPLEAALAKAAERGVRGVLFQVLDPAEEAFPYQGRVTFESVAGALRHETRQAGGLRDRYLQRLAERKDHLSHLARAAGWQYHCHHTDQPAQAALIWIWQALGADQGRG</sequence>
<dbReference type="PANTHER" id="PTHR33608:SF6">
    <property type="entry name" value="BLL2464 PROTEIN"/>
    <property type="match status" value="1"/>
</dbReference>
<evidence type="ECO:0000313" key="2">
    <source>
        <dbReference type="EMBL" id="CUH85231.1"/>
    </source>
</evidence>
<dbReference type="EMBL" id="CYSF01000012">
    <property type="protein sequence ID" value="CUH85231.1"/>
    <property type="molecule type" value="Genomic_DNA"/>
</dbReference>
<dbReference type="STRING" id="340021.TM5383_02459"/>
<dbReference type="PANTHER" id="PTHR33608">
    <property type="entry name" value="BLL2464 PROTEIN"/>
    <property type="match status" value="1"/>
</dbReference>
<accession>A0A0P1GRA8</accession>
<gene>
    <name evidence="2" type="ORF">TM5383_02459</name>
</gene>
<keyword evidence="3" id="KW-1185">Reference proteome</keyword>
<dbReference type="InterPro" id="IPR002881">
    <property type="entry name" value="DUF58"/>
</dbReference>